<reference evidence="27 28" key="1">
    <citation type="submission" date="2019-03" db="EMBL/GenBank/DDBJ databases">
        <title>Genomic Encyclopedia of Type Strains, Phase IV (KMG-IV): sequencing the most valuable type-strain genomes for metagenomic binning, comparative biology and taxonomic classification.</title>
        <authorList>
            <person name="Goeker M."/>
        </authorList>
    </citation>
    <scope>NUCLEOTIDE SEQUENCE [LARGE SCALE GENOMIC DNA]</scope>
    <source>
        <strain evidence="27 28">DSM 17974</strain>
    </source>
</reference>
<evidence type="ECO:0000256" key="20">
    <source>
        <dbReference type="ARBA" id="ARBA00048525"/>
    </source>
</evidence>
<dbReference type="InterPro" id="IPR000053">
    <property type="entry name" value="Thymidine/pyrmidine_PPase"/>
</dbReference>
<keyword evidence="16" id="KW-0378">Hydrolase</keyword>
<evidence type="ECO:0000256" key="21">
    <source>
        <dbReference type="ARBA" id="ARBA00049252"/>
    </source>
</evidence>
<comment type="caution">
    <text evidence="27">The sequence shown here is derived from an EMBL/GenBank/DDBJ whole genome shotgun (WGS) entry which is preliminary data.</text>
</comment>
<dbReference type="InterPro" id="IPR013102">
    <property type="entry name" value="PYNP_C"/>
</dbReference>
<evidence type="ECO:0000256" key="22">
    <source>
        <dbReference type="ARBA" id="ARBA00049558"/>
    </source>
</evidence>
<dbReference type="NCBIfam" id="NF004064">
    <property type="entry name" value="PRK05578.1"/>
    <property type="match status" value="1"/>
</dbReference>
<comment type="catalytic activity">
    <reaction evidence="19">
        <text>uridine + phosphate = alpha-D-ribose 1-phosphate + uracil</text>
        <dbReference type="Rhea" id="RHEA:24388"/>
        <dbReference type="ChEBI" id="CHEBI:16704"/>
        <dbReference type="ChEBI" id="CHEBI:17568"/>
        <dbReference type="ChEBI" id="CHEBI:43474"/>
        <dbReference type="ChEBI" id="CHEBI:57720"/>
        <dbReference type="EC" id="2.4.2.2"/>
    </reaction>
</comment>
<dbReference type="Gene3D" id="3.40.1030.10">
    <property type="entry name" value="Nucleoside phosphorylase/phosphoribosyltransferase catalytic domain"/>
    <property type="match status" value="1"/>
</dbReference>
<evidence type="ECO:0000256" key="11">
    <source>
        <dbReference type="ARBA" id="ARBA00014680"/>
    </source>
</evidence>
<dbReference type="GO" id="GO:0006206">
    <property type="term" value="P:pyrimidine nucleobase metabolic process"/>
    <property type="evidence" value="ECO:0007669"/>
    <property type="project" value="InterPro"/>
</dbReference>
<dbReference type="SUPFAM" id="SSF47648">
    <property type="entry name" value="Nucleoside phosphorylase/phosphoribosyltransferase N-terminal domain"/>
    <property type="match status" value="1"/>
</dbReference>
<organism evidence="27 28">
    <name type="scientific">Alicyclobacillus sacchari</name>
    <dbReference type="NCBI Taxonomy" id="392010"/>
    <lineage>
        <taxon>Bacteria</taxon>
        <taxon>Bacillati</taxon>
        <taxon>Bacillota</taxon>
        <taxon>Bacilli</taxon>
        <taxon>Bacillales</taxon>
        <taxon>Alicyclobacillaceae</taxon>
        <taxon>Alicyclobacillus</taxon>
    </lineage>
</organism>
<evidence type="ECO:0000256" key="16">
    <source>
        <dbReference type="ARBA" id="ARBA00022801"/>
    </source>
</evidence>
<dbReference type="NCBIfam" id="TIGR01354">
    <property type="entry name" value="cyt_deam_tetra"/>
    <property type="match status" value="1"/>
</dbReference>
<dbReference type="NCBIfam" id="NF004747">
    <property type="entry name" value="PRK06078.1"/>
    <property type="match status" value="1"/>
</dbReference>
<dbReference type="PANTHER" id="PTHR10515">
    <property type="entry name" value="THYMIDINE PHOSPHORYLASE"/>
    <property type="match status" value="1"/>
</dbReference>
<comment type="cofactor">
    <cofactor evidence="3">
        <name>K(+)</name>
        <dbReference type="ChEBI" id="CHEBI:29103"/>
    </cofactor>
</comment>
<gene>
    <name evidence="27" type="ORF">C7445_11439</name>
</gene>
<protein>
    <recommendedName>
        <fullName evidence="12">Cytidine deaminase</fullName>
        <ecNumber evidence="9">2.4.2.2</ecNumber>
        <ecNumber evidence="10">3.5.4.5</ecNumber>
    </recommendedName>
    <alternativeName>
        <fullName evidence="18">Cytidine aminohydrolase</fullName>
    </alternativeName>
    <alternativeName>
        <fullName evidence="11">Pyrimidine-nucleoside phosphorylase</fullName>
    </alternativeName>
</protein>
<dbReference type="NCBIfam" id="TIGR02644">
    <property type="entry name" value="Y_phosphoryl"/>
    <property type="match status" value="1"/>
</dbReference>
<keyword evidence="15 25" id="KW-0479">Metal-binding</keyword>
<comment type="similarity">
    <text evidence="6">Belongs to the cytidine and deoxycytidylate deaminase family.</text>
</comment>
<dbReference type="RefSeq" id="WP_134160720.1">
    <property type="nucleotide sequence ID" value="NZ_SORF01000014.1"/>
</dbReference>
<dbReference type="SUPFAM" id="SSF54680">
    <property type="entry name" value="Pyrimidine nucleoside phosphorylase C-terminal domain"/>
    <property type="match status" value="1"/>
</dbReference>
<evidence type="ECO:0000313" key="27">
    <source>
        <dbReference type="EMBL" id="TDY42606.1"/>
    </source>
</evidence>
<dbReference type="Pfam" id="PF00383">
    <property type="entry name" value="dCMP_cyt_deam_1"/>
    <property type="match status" value="1"/>
</dbReference>
<dbReference type="PROSITE" id="PS00647">
    <property type="entry name" value="THYMID_PHOSPHORYLASE"/>
    <property type="match status" value="1"/>
</dbReference>
<dbReference type="OrthoDB" id="9763887at2"/>
<name>A0A4R8LJI4_9BACL</name>
<evidence type="ECO:0000256" key="13">
    <source>
        <dbReference type="ARBA" id="ARBA00022676"/>
    </source>
</evidence>
<dbReference type="EC" id="2.4.2.2" evidence="9"/>
<dbReference type="Pfam" id="PF07831">
    <property type="entry name" value="PYNP_C"/>
    <property type="match status" value="1"/>
</dbReference>
<evidence type="ECO:0000256" key="23">
    <source>
        <dbReference type="PIRSR" id="PIRSR606262-1"/>
    </source>
</evidence>
<dbReference type="Gene3D" id="3.40.140.10">
    <property type="entry name" value="Cytidine Deaminase, domain 2"/>
    <property type="match status" value="1"/>
</dbReference>
<keyword evidence="28" id="KW-1185">Reference proteome</keyword>
<dbReference type="CDD" id="cd01283">
    <property type="entry name" value="cytidine_deaminase"/>
    <property type="match status" value="1"/>
</dbReference>
<proteinExistence type="inferred from homology"/>
<evidence type="ECO:0000313" key="28">
    <source>
        <dbReference type="Proteomes" id="UP000294581"/>
    </source>
</evidence>
<comment type="similarity">
    <text evidence="7">Belongs to the thymidine/pyrimidine-nucleoside phosphorylase family.</text>
</comment>
<dbReference type="AlphaFoldDB" id="A0A4R8LJI4"/>
<dbReference type="InterPro" id="IPR017872">
    <property type="entry name" value="Pyrmidine_PPase_CS"/>
</dbReference>
<evidence type="ECO:0000256" key="25">
    <source>
        <dbReference type="PIRSR" id="PIRSR606262-3"/>
    </source>
</evidence>
<keyword evidence="14" id="KW-0808">Transferase</keyword>
<dbReference type="Gene3D" id="1.20.970.10">
    <property type="entry name" value="Transferase, Pyrimidine Nucleoside Phosphorylase, Chain C"/>
    <property type="match status" value="1"/>
</dbReference>
<evidence type="ECO:0000256" key="3">
    <source>
        <dbReference type="ARBA" id="ARBA00001958"/>
    </source>
</evidence>
<comment type="catalytic activity">
    <reaction evidence="22">
        <text>cytidine + H2O + H(+) = uridine + NH4(+)</text>
        <dbReference type="Rhea" id="RHEA:16069"/>
        <dbReference type="ChEBI" id="CHEBI:15377"/>
        <dbReference type="ChEBI" id="CHEBI:15378"/>
        <dbReference type="ChEBI" id="CHEBI:16704"/>
        <dbReference type="ChEBI" id="CHEBI:17562"/>
        <dbReference type="ChEBI" id="CHEBI:28938"/>
        <dbReference type="EC" id="3.5.4.5"/>
    </reaction>
</comment>
<dbReference type="PROSITE" id="PS00903">
    <property type="entry name" value="CYT_DCMP_DEAMINASES_1"/>
    <property type="match status" value="1"/>
</dbReference>
<comment type="subunit">
    <text evidence="8">Homodimer.</text>
</comment>
<dbReference type="EC" id="3.5.4.5" evidence="10"/>
<sequence length="583" mass="60649">MRTVDLIDKKRRGLALSDEELAFLVTGYLAGEIPDYQMSAWLMAVALHGMSDTELSAFTACLAQSGETLDLSLIPGIKVDKHSTGGVGDKTTIVIAPLLAAIGVPMIKMSGRGLGHTGGTIDKLESIPGFRTDLSIPEMVAQVQRIGVALAGQTAELAPADKRIYALRDVTATVESLPLIASSVMSKKLASGADAIVLDVKVGDGAFMKTLADAKRLARAMVEIGNRAGRRTVAVLSSMEQPLGQAIGNALEIAEAIRVLQGEGPQDLTAVCLALASEMAVLAGAADHVKQAQEMLQAVIVDGRALAKLRSWIAAQGGDAAVVDDPARLPHAPVQRAWTAPCDGFVKELPALAFGSAAMRLGAGRAKKDDIIHPAVGIVLHKKIGDAVGAGEAVFTVHAVDQPSAQACIDELAQVIQIVEKPVDPLPLLLGRIQAGTGDVDEDLLAAAQAARNTAYVPYSGFAVGAALRLADGRIIQGANIENASYGLTNCAERTAMFTALVANGEAGERPRIAEIAVVADAPEPVSPCGACRQVLAEFCPPETPVVLANLQGDVLRTTVGSLLPGAFGAKQMVYTRMKEADV</sequence>
<dbReference type="InterPro" id="IPR002125">
    <property type="entry name" value="CMP_dCMP_dom"/>
</dbReference>
<evidence type="ECO:0000256" key="24">
    <source>
        <dbReference type="PIRSR" id="PIRSR606262-2"/>
    </source>
</evidence>
<dbReference type="InterPro" id="IPR000312">
    <property type="entry name" value="Glycosyl_Trfase_fam3"/>
</dbReference>
<keyword evidence="13" id="KW-0328">Glycosyltransferase</keyword>
<dbReference type="Gene3D" id="3.90.1170.30">
    <property type="entry name" value="Pyrimidine nucleoside phosphorylase-like, C-terminal domain"/>
    <property type="match status" value="1"/>
</dbReference>
<dbReference type="PANTHER" id="PTHR10515:SF0">
    <property type="entry name" value="THYMIDINE PHOSPHORYLASE"/>
    <property type="match status" value="1"/>
</dbReference>
<dbReference type="InterPro" id="IPR036566">
    <property type="entry name" value="PYNP-like_C_sf"/>
</dbReference>
<dbReference type="GO" id="GO:0006213">
    <property type="term" value="P:pyrimidine nucleoside metabolic process"/>
    <property type="evidence" value="ECO:0007669"/>
    <property type="project" value="InterPro"/>
</dbReference>
<dbReference type="FunFam" id="3.40.1030.10:FF:000003">
    <property type="entry name" value="Pyrimidine-nucleoside phosphorylase"/>
    <property type="match status" value="1"/>
</dbReference>
<evidence type="ECO:0000256" key="6">
    <source>
        <dbReference type="ARBA" id="ARBA00006576"/>
    </source>
</evidence>
<evidence type="ECO:0000256" key="14">
    <source>
        <dbReference type="ARBA" id="ARBA00022679"/>
    </source>
</evidence>
<evidence type="ECO:0000256" key="18">
    <source>
        <dbReference type="ARBA" id="ARBA00032005"/>
    </source>
</evidence>
<evidence type="ECO:0000256" key="8">
    <source>
        <dbReference type="ARBA" id="ARBA00011738"/>
    </source>
</evidence>
<dbReference type="FunFam" id="3.40.140.10:FF:000008">
    <property type="entry name" value="Cytidine deaminase"/>
    <property type="match status" value="1"/>
</dbReference>
<feature type="binding site" evidence="25">
    <location>
        <position position="529"/>
    </location>
    <ligand>
        <name>Zn(2+)</name>
        <dbReference type="ChEBI" id="CHEBI:29105"/>
        <note>catalytic</note>
    </ligand>
</feature>
<comment type="catalytic activity">
    <reaction evidence="21">
        <text>2'-deoxycytidine + H2O + H(+) = 2'-deoxyuridine + NH4(+)</text>
        <dbReference type="Rhea" id="RHEA:13433"/>
        <dbReference type="ChEBI" id="CHEBI:15377"/>
        <dbReference type="ChEBI" id="CHEBI:15378"/>
        <dbReference type="ChEBI" id="CHEBI:15698"/>
        <dbReference type="ChEBI" id="CHEBI:16450"/>
        <dbReference type="ChEBI" id="CHEBI:28938"/>
        <dbReference type="EC" id="3.5.4.5"/>
    </reaction>
</comment>
<dbReference type="InterPro" id="IPR006262">
    <property type="entry name" value="Cyt_deam_tetra"/>
</dbReference>
<feature type="active site" description="Proton donor" evidence="23">
    <location>
        <position position="493"/>
    </location>
</feature>
<comment type="cofactor">
    <cofactor evidence="2 25">
        <name>Zn(2+)</name>
        <dbReference type="ChEBI" id="CHEBI:29105"/>
    </cofactor>
</comment>
<evidence type="ECO:0000256" key="4">
    <source>
        <dbReference type="ARBA" id="ARBA00003877"/>
    </source>
</evidence>
<evidence type="ECO:0000256" key="9">
    <source>
        <dbReference type="ARBA" id="ARBA00011889"/>
    </source>
</evidence>
<dbReference type="InterPro" id="IPR036320">
    <property type="entry name" value="Glycosyl_Trfase_fam3_N_dom_sf"/>
</dbReference>
<dbReference type="GO" id="GO:0008270">
    <property type="term" value="F:zinc ion binding"/>
    <property type="evidence" value="ECO:0007669"/>
    <property type="project" value="InterPro"/>
</dbReference>
<evidence type="ECO:0000256" key="5">
    <source>
        <dbReference type="ARBA" id="ARBA00003949"/>
    </source>
</evidence>
<dbReference type="Proteomes" id="UP000294581">
    <property type="component" value="Unassembled WGS sequence"/>
</dbReference>
<dbReference type="InterPro" id="IPR016192">
    <property type="entry name" value="APOBEC/CMP_deaminase_Zn-bd"/>
</dbReference>
<evidence type="ECO:0000259" key="26">
    <source>
        <dbReference type="PROSITE" id="PS51747"/>
    </source>
</evidence>
<comment type="function">
    <text evidence="5">This enzyme scavenges exogenous and endogenous cytidine and 2'-deoxycytidine for UMP synthesis.</text>
</comment>
<comment type="catalytic activity">
    <reaction evidence="1">
        <text>2'-deoxyuridine + phosphate = 2-deoxy-alpha-D-ribose 1-phosphate + uracil</text>
        <dbReference type="Rhea" id="RHEA:22824"/>
        <dbReference type="ChEBI" id="CHEBI:16450"/>
        <dbReference type="ChEBI" id="CHEBI:17568"/>
        <dbReference type="ChEBI" id="CHEBI:43474"/>
        <dbReference type="ChEBI" id="CHEBI:57259"/>
        <dbReference type="EC" id="2.4.2.2"/>
    </reaction>
</comment>
<feature type="binding site" evidence="24">
    <location>
        <begin position="480"/>
        <end position="486"/>
    </location>
    <ligand>
        <name>substrate</name>
    </ligand>
</feature>
<dbReference type="GO" id="GO:0005829">
    <property type="term" value="C:cytosol"/>
    <property type="evidence" value="ECO:0007669"/>
    <property type="project" value="TreeGrafter"/>
</dbReference>
<dbReference type="GO" id="GO:0009032">
    <property type="term" value="F:thymidine phosphorylase activity"/>
    <property type="evidence" value="ECO:0007669"/>
    <property type="project" value="TreeGrafter"/>
</dbReference>
<dbReference type="InterPro" id="IPR035902">
    <property type="entry name" value="Nuc_phospho_transferase"/>
</dbReference>
<evidence type="ECO:0000256" key="15">
    <source>
        <dbReference type="ARBA" id="ARBA00022723"/>
    </source>
</evidence>
<dbReference type="SUPFAM" id="SSF52418">
    <property type="entry name" value="Nucleoside phosphorylase/phosphoribosyltransferase catalytic domain"/>
    <property type="match status" value="1"/>
</dbReference>
<evidence type="ECO:0000256" key="1">
    <source>
        <dbReference type="ARBA" id="ARBA00001066"/>
    </source>
</evidence>
<dbReference type="PROSITE" id="PS51747">
    <property type="entry name" value="CYT_DCMP_DEAMINASES_2"/>
    <property type="match status" value="1"/>
</dbReference>
<dbReference type="GO" id="GO:0004126">
    <property type="term" value="F:cytidine deaminase activity"/>
    <property type="evidence" value="ECO:0007669"/>
    <property type="project" value="UniProtKB-EC"/>
</dbReference>
<dbReference type="InterPro" id="IPR018090">
    <property type="entry name" value="Pyrmidine_PPas_bac/euk"/>
</dbReference>
<keyword evidence="17 25" id="KW-0862">Zinc</keyword>
<dbReference type="SMART" id="SM00941">
    <property type="entry name" value="PYNP_C"/>
    <property type="match status" value="1"/>
</dbReference>
<evidence type="ECO:0000256" key="2">
    <source>
        <dbReference type="ARBA" id="ARBA00001947"/>
    </source>
</evidence>
<feature type="domain" description="CMP/dCMP-type deaminase" evidence="26">
    <location>
        <begin position="439"/>
        <end position="571"/>
    </location>
</feature>
<evidence type="ECO:0000256" key="17">
    <source>
        <dbReference type="ARBA" id="ARBA00022833"/>
    </source>
</evidence>
<dbReference type="SUPFAM" id="SSF53927">
    <property type="entry name" value="Cytidine deaminase-like"/>
    <property type="match status" value="1"/>
</dbReference>
<evidence type="ECO:0000256" key="19">
    <source>
        <dbReference type="ARBA" id="ARBA00048453"/>
    </source>
</evidence>
<evidence type="ECO:0000256" key="7">
    <source>
        <dbReference type="ARBA" id="ARBA00006915"/>
    </source>
</evidence>
<comment type="catalytic activity">
    <reaction evidence="20">
        <text>thymidine + phosphate = 2-deoxy-alpha-D-ribose 1-phosphate + thymine</text>
        <dbReference type="Rhea" id="RHEA:16037"/>
        <dbReference type="ChEBI" id="CHEBI:17748"/>
        <dbReference type="ChEBI" id="CHEBI:17821"/>
        <dbReference type="ChEBI" id="CHEBI:43474"/>
        <dbReference type="ChEBI" id="CHEBI:57259"/>
        <dbReference type="EC" id="2.4.2.2"/>
    </reaction>
</comment>
<feature type="binding site" evidence="25">
    <location>
        <position position="532"/>
    </location>
    <ligand>
        <name>Zn(2+)</name>
        <dbReference type="ChEBI" id="CHEBI:29105"/>
        <note>catalytic</note>
    </ligand>
</feature>
<dbReference type="GO" id="GO:0004645">
    <property type="term" value="F:1,4-alpha-oligoglucan phosphorylase activity"/>
    <property type="evidence" value="ECO:0007669"/>
    <property type="project" value="InterPro"/>
</dbReference>
<evidence type="ECO:0000256" key="12">
    <source>
        <dbReference type="ARBA" id="ARBA00018266"/>
    </source>
</evidence>
<feature type="binding site" evidence="25">
    <location>
        <position position="491"/>
    </location>
    <ligand>
        <name>Zn(2+)</name>
        <dbReference type="ChEBI" id="CHEBI:29105"/>
        <note>catalytic</note>
    </ligand>
</feature>
<dbReference type="Pfam" id="PF00591">
    <property type="entry name" value="Glycos_transf_3"/>
    <property type="match status" value="1"/>
</dbReference>
<comment type="function">
    <text evidence="4">Catalyzes phosphorolysis of the pyrimidine nucleosides uridine, thymidine and 2'-deoxyuridine with the formation of the corresponding pyrimidine base and ribose-1-phosphate.</text>
</comment>
<dbReference type="InterPro" id="IPR017459">
    <property type="entry name" value="Glycosyl_Trfase_fam3_N_dom"/>
</dbReference>
<dbReference type="Pfam" id="PF02885">
    <property type="entry name" value="Glycos_trans_3N"/>
    <property type="match status" value="1"/>
</dbReference>
<dbReference type="InterPro" id="IPR016193">
    <property type="entry name" value="Cytidine_deaminase-like"/>
</dbReference>
<dbReference type="NCBIfam" id="NF004490">
    <property type="entry name" value="PRK05820.1"/>
    <property type="match status" value="1"/>
</dbReference>
<accession>A0A4R8LJI4</accession>
<dbReference type="EMBL" id="SORF01000014">
    <property type="protein sequence ID" value="TDY42606.1"/>
    <property type="molecule type" value="Genomic_DNA"/>
</dbReference>
<evidence type="ECO:0000256" key="10">
    <source>
        <dbReference type="ARBA" id="ARBA00012783"/>
    </source>
</evidence>